<dbReference type="Gene3D" id="3.30.1380.10">
    <property type="match status" value="1"/>
</dbReference>
<reference evidence="9 10" key="1">
    <citation type="journal article" date="2016" name="Nat. Commun.">
        <title>Thousands of microbial genomes shed light on interconnected biogeochemical processes in an aquifer system.</title>
        <authorList>
            <person name="Anantharaman K."/>
            <person name="Brown C.T."/>
            <person name="Hug L.A."/>
            <person name="Sharon I."/>
            <person name="Castelle C.J."/>
            <person name="Probst A.J."/>
            <person name="Thomas B.C."/>
            <person name="Singh A."/>
            <person name="Wilkins M.J."/>
            <person name="Karaoz U."/>
            <person name="Brodie E.L."/>
            <person name="Williams K.H."/>
            <person name="Hubbard S.S."/>
            <person name="Banfield J.F."/>
        </authorList>
    </citation>
    <scope>NUCLEOTIDE SEQUENCE [LARGE SCALE GENOMIC DNA]</scope>
</reference>
<keyword evidence="4" id="KW-0378">Hydrolase</keyword>
<evidence type="ECO:0008006" key="11">
    <source>
        <dbReference type="Google" id="ProtNLM"/>
    </source>
</evidence>
<keyword evidence="6" id="KW-0224">Dipeptidase</keyword>
<keyword evidence="5" id="KW-0862">Zinc</keyword>
<evidence type="ECO:0000256" key="3">
    <source>
        <dbReference type="ARBA" id="ARBA00022723"/>
    </source>
</evidence>
<evidence type="ECO:0000256" key="1">
    <source>
        <dbReference type="ARBA" id="ARBA00001362"/>
    </source>
</evidence>
<organism evidence="9 10">
    <name type="scientific">Candidatus Gottesmanbacteria bacterium RIFOXYB1_FULL_47_11</name>
    <dbReference type="NCBI Taxonomy" id="1798401"/>
    <lineage>
        <taxon>Bacteria</taxon>
        <taxon>Candidatus Gottesmaniibacteriota</taxon>
    </lineage>
</organism>
<dbReference type="PANTHER" id="PTHR43126">
    <property type="entry name" value="D-ALANYL-D-ALANINE DIPEPTIDASE"/>
    <property type="match status" value="1"/>
</dbReference>
<dbReference type="SUPFAM" id="SSF55166">
    <property type="entry name" value="Hedgehog/DD-peptidase"/>
    <property type="match status" value="1"/>
</dbReference>
<dbReference type="STRING" id="1798401.A2363_03400"/>
<keyword evidence="7" id="KW-0482">Metalloprotease</keyword>
<evidence type="ECO:0000256" key="5">
    <source>
        <dbReference type="ARBA" id="ARBA00022833"/>
    </source>
</evidence>
<dbReference type="GO" id="GO:0071555">
    <property type="term" value="P:cell wall organization"/>
    <property type="evidence" value="ECO:0007669"/>
    <property type="project" value="UniProtKB-KW"/>
</dbReference>
<protein>
    <recommendedName>
        <fullName evidence="11">D-Ala-D-Ala dipeptidase</fullName>
    </recommendedName>
</protein>
<evidence type="ECO:0000313" key="10">
    <source>
        <dbReference type="Proteomes" id="UP000176186"/>
    </source>
</evidence>
<keyword evidence="8" id="KW-0961">Cell wall biogenesis/degradation</keyword>
<name>A0A1F6BF33_9BACT</name>
<gene>
    <name evidence="9" type="ORF">A2363_03400</name>
</gene>
<evidence type="ECO:0000313" key="9">
    <source>
        <dbReference type="EMBL" id="OGG35546.1"/>
    </source>
</evidence>
<sequence>MTEFLELPVGIENKRINGINDPKLLQVLVEENNEPLATVEHSRIFKPSQLSKGIHQEDGTMSLRESVRQALADAADSLPEGYGFVLIEGYRSFEEQLKLYYDTVQKVGETEAGKYVSDPRKYSPHVTGGAVDVALVKIEGGTVTLCDVGNNFFEHNESALTSYKNLTAEQTANRQLLQRVMEEHGFTNYPFEFWHFSIGDILDAFARGKVAKFGAIRAK</sequence>
<dbReference type="GO" id="GO:0160237">
    <property type="term" value="F:D-Ala-D-Ala dipeptidase activity"/>
    <property type="evidence" value="ECO:0007669"/>
    <property type="project" value="UniProtKB-EC"/>
</dbReference>
<evidence type="ECO:0000256" key="7">
    <source>
        <dbReference type="ARBA" id="ARBA00023049"/>
    </source>
</evidence>
<evidence type="ECO:0000256" key="4">
    <source>
        <dbReference type="ARBA" id="ARBA00022801"/>
    </source>
</evidence>
<accession>A0A1F6BF33</accession>
<keyword evidence="2" id="KW-0645">Protease</keyword>
<dbReference type="InterPro" id="IPR000755">
    <property type="entry name" value="A_A_dipeptidase"/>
</dbReference>
<evidence type="ECO:0000256" key="2">
    <source>
        <dbReference type="ARBA" id="ARBA00022670"/>
    </source>
</evidence>
<dbReference type="AlphaFoldDB" id="A0A1F6BF33"/>
<comment type="catalytic activity">
    <reaction evidence="1">
        <text>D-alanyl-D-alanine + H2O = 2 D-alanine</text>
        <dbReference type="Rhea" id="RHEA:20661"/>
        <dbReference type="ChEBI" id="CHEBI:15377"/>
        <dbReference type="ChEBI" id="CHEBI:57416"/>
        <dbReference type="ChEBI" id="CHEBI:57822"/>
        <dbReference type="EC" id="3.4.13.22"/>
    </reaction>
</comment>
<dbReference type="GO" id="GO:0046872">
    <property type="term" value="F:metal ion binding"/>
    <property type="evidence" value="ECO:0007669"/>
    <property type="project" value="UniProtKB-KW"/>
</dbReference>
<dbReference type="InterPro" id="IPR009045">
    <property type="entry name" value="Zn_M74/Hedgehog-like"/>
</dbReference>
<dbReference type="GO" id="GO:0006508">
    <property type="term" value="P:proteolysis"/>
    <property type="evidence" value="ECO:0007669"/>
    <property type="project" value="UniProtKB-KW"/>
</dbReference>
<dbReference type="Pfam" id="PF01427">
    <property type="entry name" value="Peptidase_M15"/>
    <property type="match status" value="1"/>
</dbReference>
<dbReference type="Proteomes" id="UP000176186">
    <property type="component" value="Unassembled WGS sequence"/>
</dbReference>
<keyword evidence="3" id="KW-0479">Metal-binding</keyword>
<dbReference type="EMBL" id="MFKE01000013">
    <property type="protein sequence ID" value="OGG35546.1"/>
    <property type="molecule type" value="Genomic_DNA"/>
</dbReference>
<dbReference type="GO" id="GO:0008237">
    <property type="term" value="F:metallopeptidase activity"/>
    <property type="evidence" value="ECO:0007669"/>
    <property type="project" value="UniProtKB-KW"/>
</dbReference>
<comment type="caution">
    <text evidence="9">The sequence shown here is derived from an EMBL/GenBank/DDBJ whole genome shotgun (WGS) entry which is preliminary data.</text>
</comment>
<evidence type="ECO:0000256" key="8">
    <source>
        <dbReference type="ARBA" id="ARBA00023316"/>
    </source>
</evidence>
<proteinExistence type="predicted"/>
<evidence type="ECO:0000256" key="6">
    <source>
        <dbReference type="ARBA" id="ARBA00022997"/>
    </source>
</evidence>